<evidence type="ECO:0000256" key="1">
    <source>
        <dbReference type="SAM" id="Coils"/>
    </source>
</evidence>
<gene>
    <name evidence="2" type="ORF">KL928_002790</name>
    <name evidence="3" type="ORF">KL940_001461</name>
</gene>
<evidence type="ECO:0000313" key="4">
    <source>
        <dbReference type="Proteomes" id="UP001196530"/>
    </source>
</evidence>
<dbReference type="EMBL" id="JAHLUX010000005">
    <property type="protein sequence ID" value="KAG7818922.1"/>
    <property type="molecule type" value="Genomic_DNA"/>
</dbReference>
<sequence length="216" mass="24708">MLSRNSFKSQMNLENKKSTFSLFSRSKTRIVRRSKTFLSPKSPSVDAFPEDAEEKRDDDLAAENKMLKEQVTKQKFMILKLIDELEYMETLYKQKAAIVVDPTSPTNSVSSNASSMETLVAENSEKEKLIKQLNLKTKLLESSVAELRSQLKSNLCQYQRNLSNLSDSVTMINENQRFLTPPPRPHIVPSSRSLDLKQYTDKDAGETFVLRKFSIC</sequence>
<evidence type="ECO:0000313" key="3">
    <source>
        <dbReference type="EMBL" id="KAG7850884.1"/>
    </source>
</evidence>
<reference evidence="2 5" key="1">
    <citation type="journal article" date="2021" name="G3 (Bethesda)">
        <title>Genomic diversity, chromosomal rearrangements, and interspecies hybridization in the ogataea polymorpha species complex.</title>
        <authorList>
            <person name="Hanson S.J."/>
            <person name="Cinneide E.O."/>
            <person name="Salzberg L.I."/>
            <person name="Wolfe K.H."/>
            <person name="McGowan J."/>
            <person name="Fitzpatrick D.A."/>
            <person name="Matlin K."/>
        </authorList>
    </citation>
    <scope>NUCLEOTIDE SEQUENCE</scope>
    <source>
        <strain evidence="3">51-138</strain>
        <strain evidence="2">61-244</strain>
    </source>
</reference>
<keyword evidence="5" id="KW-1185">Reference proteome</keyword>
<evidence type="ECO:0000313" key="2">
    <source>
        <dbReference type="EMBL" id="KAG7818922.1"/>
    </source>
</evidence>
<comment type="caution">
    <text evidence="2">The sequence shown here is derived from an EMBL/GenBank/DDBJ whole genome shotgun (WGS) entry which is preliminary data.</text>
</comment>
<protein>
    <submittedName>
        <fullName evidence="2">Uncharacterized protein</fullName>
    </submittedName>
</protein>
<dbReference type="AlphaFoldDB" id="A0AAN6DI73"/>
<evidence type="ECO:0000313" key="5">
    <source>
        <dbReference type="Proteomes" id="UP001197328"/>
    </source>
</evidence>
<dbReference type="Proteomes" id="UP001196530">
    <property type="component" value="Unassembled WGS sequence"/>
</dbReference>
<proteinExistence type="predicted"/>
<name>A0AAN6DI73_PICAN</name>
<keyword evidence="1" id="KW-0175">Coiled coil</keyword>
<organism evidence="2 4">
    <name type="scientific">Pichia angusta</name>
    <name type="common">Yeast</name>
    <name type="synonym">Hansenula polymorpha</name>
    <dbReference type="NCBI Taxonomy" id="870730"/>
    <lineage>
        <taxon>Eukaryota</taxon>
        <taxon>Fungi</taxon>
        <taxon>Dikarya</taxon>
        <taxon>Ascomycota</taxon>
        <taxon>Saccharomycotina</taxon>
        <taxon>Pichiomycetes</taxon>
        <taxon>Pichiales</taxon>
        <taxon>Pichiaceae</taxon>
        <taxon>Ogataea</taxon>
    </lineage>
</organism>
<accession>A0AAN6DI73</accession>
<dbReference type="EMBL" id="JAHLVD010000003">
    <property type="protein sequence ID" value="KAG7850884.1"/>
    <property type="molecule type" value="Genomic_DNA"/>
</dbReference>
<dbReference type="Proteomes" id="UP001197328">
    <property type="component" value="Unassembled WGS sequence"/>
</dbReference>
<feature type="coiled-coil region" evidence="1">
    <location>
        <begin position="116"/>
        <end position="150"/>
    </location>
</feature>
<dbReference type="RefSeq" id="XP_043059944.1">
    <property type="nucleotide sequence ID" value="XM_043203305.1"/>
</dbReference>
<dbReference type="GeneID" id="66126841"/>